<dbReference type="PANTHER" id="PTHR20930:SF2">
    <property type="entry name" value="NEXT TO BRCA1 GENE 1 PROTEIN"/>
    <property type="match status" value="1"/>
</dbReference>
<sequence>MLLHRMVVMRAFQTIFNLYAMDHQKPCDRRLFSIPSSLPKFILAWELTVLMMILQGCVFSPPQRIPAPATQAPLFLPPTSAPLRNEPSQTPEQFQPTPTLPCVDSLTFISDLTIPDGSIIQAGASIDKRWEVENSGTCNWESGYFLRLIAGDELGAGLQLALTPARSGTRTVIRILFQAPAEPGNYRSAWQAHNPQGQPFGDPIFIDIVVEP</sequence>
<dbReference type="EMBL" id="DSXR01000051">
    <property type="protein sequence ID" value="HGS86833.1"/>
    <property type="molecule type" value="Genomic_DNA"/>
</dbReference>
<protein>
    <recommendedName>
        <fullName evidence="1">Nbr1 FW domain-containing protein</fullName>
    </recommendedName>
</protein>
<dbReference type="AlphaFoldDB" id="A0A7C4Q3A8"/>
<dbReference type="GO" id="GO:0043130">
    <property type="term" value="F:ubiquitin binding"/>
    <property type="evidence" value="ECO:0007669"/>
    <property type="project" value="TreeGrafter"/>
</dbReference>
<dbReference type="Pfam" id="PF16158">
    <property type="entry name" value="N_BRCA1_IG"/>
    <property type="match status" value="1"/>
</dbReference>
<reference evidence="2" key="1">
    <citation type="journal article" date="2020" name="mSystems">
        <title>Genome- and Community-Level Interaction Insights into Carbon Utilization and Element Cycling Functions of Hydrothermarchaeota in Hydrothermal Sediment.</title>
        <authorList>
            <person name="Zhou Z."/>
            <person name="Liu Y."/>
            <person name="Xu W."/>
            <person name="Pan J."/>
            <person name="Luo Z.H."/>
            <person name="Li M."/>
        </authorList>
    </citation>
    <scope>NUCLEOTIDE SEQUENCE [LARGE SCALE GENOMIC DNA]</scope>
    <source>
        <strain evidence="2">SpSt-556</strain>
    </source>
</reference>
<name>A0A7C4Q3A8_9CHLR</name>
<comment type="caution">
    <text evidence="2">The sequence shown here is derived from an EMBL/GenBank/DDBJ whole genome shotgun (WGS) entry which is preliminary data.</text>
</comment>
<evidence type="ECO:0000313" key="2">
    <source>
        <dbReference type="EMBL" id="HGS86833.1"/>
    </source>
</evidence>
<dbReference type="InterPro" id="IPR032350">
    <property type="entry name" value="Nbr1_FW"/>
</dbReference>
<dbReference type="PANTHER" id="PTHR20930">
    <property type="entry name" value="OVARIAN CARCINOMA ANTIGEN CA125-RELATED"/>
    <property type="match status" value="1"/>
</dbReference>
<proteinExistence type="predicted"/>
<dbReference type="InterPro" id="IPR013783">
    <property type="entry name" value="Ig-like_fold"/>
</dbReference>
<dbReference type="Gene3D" id="2.60.40.10">
    <property type="entry name" value="Immunoglobulins"/>
    <property type="match status" value="1"/>
</dbReference>
<accession>A0A7C4Q3A8</accession>
<dbReference type="CDD" id="cd14947">
    <property type="entry name" value="NBR1_like"/>
    <property type="match status" value="1"/>
</dbReference>
<gene>
    <name evidence="2" type="ORF">ENT17_04370</name>
</gene>
<dbReference type="GO" id="GO:0000407">
    <property type="term" value="C:phagophore assembly site"/>
    <property type="evidence" value="ECO:0007669"/>
    <property type="project" value="TreeGrafter"/>
</dbReference>
<organism evidence="2">
    <name type="scientific">Bellilinea caldifistulae</name>
    <dbReference type="NCBI Taxonomy" id="360411"/>
    <lineage>
        <taxon>Bacteria</taxon>
        <taxon>Bacillati</taxon>
        <taxon>Chloroflexota</taxon>
        <taxon>Anaerolineae</taxon>
        <taxon>Anaerolineales</taxon>
        <taxon>Anaerolineaceae</taxon>
        <taxon>Bellilinea</taxon>
    </lineage>
</organism>
<evidence type="ECO:0000259" key="1">
    <source>
        <dbReference type="Pfam" id="PF16158"/>
    </source>
</evidence>
<feature type="domain" description="Nbr1 FW" evidence="1">
    <location>
        <begin position="113"/>
        <end position="210"/>
    </location>
</feature>